<accession>A0A497EVF5</accession>
<evidence type="ECO:0000256" key="2">
    <source>
        <dbReference type="ARBA" id="ARBA00022475"/>
    </source>
</evidence>
<feature type="transmembrane region" description="Helical" evidence="6">
    <location>
        <begin position="286"/>
        <end position="309"/>
    </location>
</feature>
<feature type="transmembrane region" description="Helical" evidence="6">
    <location>
        <begin position="218"/>
        <end position="236"/>
    </location>
</feature>
<feature type="transmembrane region" description="Helical" evidence="6">
    <location>
        <begin position="256"/>
        <end position="279"/>
    </location>
</feature>
<evidence type="ECO:0000256" key="4">
    <source>
        <dbReference type="ARBA" id="ARBA00022989"/>
    </source>
</evidence>
<dbReference type="CDD" id="cd06581">
    <property type="entry name" value="TM_PBP1_LivM_like"/>
    <property type="match status" value="1"/>
</dbReference>
<dbReference type="Pfam" id="PF02653">
    <property type="entry name" value="BPD_transp_2"/>
    <property type="match status" value="1"/>
</dbReference>
<evidence type="ECO:0000313" key="7">
    <source>
        <dbReference type="EMBL" id="RLE51363.1"/>
    </source>
</evidence>
<evidence type="ECO:0000256" key="5">
    <source>
        <dbReference type="ARBA" id="ARBA00023136"/>
    </source>
</evidence>
<evidence type="ECO:0000256" key="1">
    <source>
        <dbReference type="ARBA" id="ARBA00004651"/>
    </source>
</evidence>
<evidence type="ECO:0000313" key="8">
    <source>
        <dbReference type="Proteomes" id="UP000281962"/>
    </source>
</evidence>
<dbReference type="Proteomes" id="UP000281962">
    <property type="component" value="Unassembled WGS sequence"/>
</dbReference>
<feature type="transmembrane region" description="Helical" evidence="6">
    <location>
        <begin position="12"/>
        <end position="30"/>
    </location>
</feature>
<evidence type="ECO:0000256" key="3">
    <source>
        <dbReference type="ARBA" id="ARBA00022692"/>
    </source>
</evidence>
<reference evidence="7 8" key="1">
    <citation type="submission" date="2018-06" db="EMBL/GenBank/DDBJ databases">
        <title>Extensive metabolic versatility and redundancy in microbially diverse, dynamic hydrothermal sediments.</title>
        <authorList>
            <person name="Dombrowski N."/>
            <person name="Teske A."/>
            <person name="Baker B.J."/>
        </authorList>
    </citation>
    <scope>NUCLEOTIDE SEQUENCE [LARGE SCALE GENOMIC DNA]</scope>
    <source>
        <strain evidence="7">B30_G17</strain>
    </source>
</reference>
<dbReference type="GO" id="GO:0005886">
    <property type="term" value="C:plasma membrane"/>
    <property type="evidence" value="ECO:0007669"/>
    <property type="project" value="UniProtKB-SubCell"/>
</dbReference>
<dbReference type="PANTHER" id="PTHR30482">
    <property type="entry name" value="HIGH-AFFINITY BRANCHED-CHAIN AMINO ACID TRANSPORT SYSTEM PERMEASE"/>
    <property type="match status" value="1"/>
</dbReference>
<feature type="transmembrane region" description="Helical" evidence="6">
    <location>
        <begin position="36"/>
        <end position="52"/>
    </location>
</feature>
<name>A0A497EVF5_9CREN</name>
<protein>
    <submittedName>
        <fullName evidence="7">Branched-chain amino acid ABC transporter permease</fullName>
    </submittedName>
</protein>
<sequence>MLEKLGELYRKVISPTFLIVLILAVLIPAIFRVLGLYYVVYVITLIYFWAYVAQSWNILYGYAGQLSFGHAAFLGIGAYASSILFTKYGLSPWIGMWIGGACACLLAIIVGYPTLKLRGVYFALATIAIAEMVRLLTLKFDFITNGPLGIILPITRSPLYFQFEDVLHWCYTALGMLLILSYICQKIETSSLGIALRAIREDEEAASSIGIDTFKYKMIALLLSAFFTALGGAFFAQLTGYIRPDTVMTLERSEEIIIIGLVGGTGTFLGPIMGSMILITLRQTILAFLGGGYAGVHLIFYGLLIILVVRMMPEGVYPYIRRALEAVLKS</sequence>
<gene>
    <name evidence="7" type="ORF">DRJ21_00280</name>
</gene>
<feature type="transmembrane region" description="Helical" evidence="6">
    <location>
        <begin position="119"/>
        <end position="137"/>
    </location>
</feature>
<keyword evidence="4 6" id="KW-1133">Transmembrane helix</keyword>
<dbReference type="InterPro" id="IPR043428">
    <property type="entry name" value="LivM-like"/>
</dbReference>
<dbReference type="EMBL" id="QMQY01000005">
    <property type="protein sequence ID" value="RLE51363.1"/>
    <property type="molecule type" value="Genomic_DNA"/>
</dbReference>
<proteinExistence type="predicted"/>
<comment type="subcellular location">
    <subcellularLocation>
        <location evidence="1">Cell membrane</location>
        <topology evidence="1">Multi-pass membrane protein</topology>
    </subcellularLocation>
</comment>
<feature type="transmembrane region" description="Helical" evidence="6">
    <location>
        <begin position="93"/>
        <end position="112"/>
    </location>
</feature>
<evidence type="ECO:0000256" key="6">
    <source>
        <dbReference type="SAM" id="Phobius"/>
    </source>
</evidence>
<feature type="transmembrane region" description="Helical" evidence="6">
    <location>
        <begin position="59"/>
        <end position="81"/>
    </location>
</feature>
<dbReference type="InterPro" id="IPR001851">
    <property type="entry name" value="ABC_transp_permease"/>
</dbReference>
<keyword evidence="3 6" id="KW-0812">Transmembrane</keyword>
<dbReference type="AlphaFoldDB" id="A0A497EVF5"/>
<keyword evidence="2" id="KW-1003">Cell membrane</keyword>
<feature type="transmembrane region" description="Helical" evidence="6">
    <location>
        <begin position="166"/>
        <end position="184"/>
    </location>
</feature>
<dbReference type="PANTHER" id="PTHR30482:SF10">
    <property type="entry name" value="HIGH-AFFINITY BRANCHED-CHAIN AMINO ACID TRANSPORT PROTEIN BRAE"/>
    <property type="match status" value="1"/>
</dbReference>
<comment type="caution">
    <text evidence="7">The sequence shown here is derived from an EMBL/GenBank/DDBJ whole genome shotgun (WGS) entry which is preliminary data.</text>
</comment>
<organism evidence="7 8">
    <name type="scientific">Thermoproteota archaeon</name>
    <dbReference type="NCBI Taxonomy" id="2056631"/>
    <lineage>
        <taxon>Archaea</taxon>
        <taxon>Thermoproteota</taxon>
    </lineage>
</organism>
<keyword evidence="5 6" id="KW-0472">Membrane</keyword>
<dbReference type="GO" id="GO:0015658">
    <property type="term" value="F:branched-chain amino acid transmembrane transporter activity"/>
    <property type="evidence" value="ECO:0007669"/>
    <property type="project" value="InterPro"/>
</dbReference>